<evidence type="ECO:0000313" key="2">
    <source>
        <dbReference type="Proteomes" id="UP001182991"/>
    </source>
</evidence>
<sequence length="262" mass="30162">MILDLDGVLITNPSWKADRIDSDGYSEFNENCVKNLNQLLTLAEFDIWLSSTRRTVKTLNEFNQIFKNRGINKEIIGFLPEYADCKNRKEEVLKFIAEFKTSDFLIIDDDKSLNGLESKIKENLILTELTKGFNLEKLNEATEKMKNKITTKVTNKFILGNGKDGIYSDLTLEVEISNFAILKRGENIELKDNNVLKEIEFEIQSWINDYQKKDIKLEITILNVGIDPEGRKYKTMNSVRGAMYDALPNIGIEPPQLFSMEE</sequence>
<protein>
    <submittedName>
        <fullName evidence="1">HAD domain-containing protein</fullName>
    </submittedName>
</protein>
<name>A0ABU2KH00_9FLAO</name>
<comment type="caution">
    <text evidence="1">The sequence shown here is derived from an EMBL/GenBank/DDBJ whole genome shotgun (WGS) entry which is preliminary data.</text>
</comment>
<accession>A0ABU2KH00</accession>
<gene>
    <name evidence="1" type="ORF">RLT85_04955</name>
</gene>
<reference evidence="2" key="1">
    <citation type="submission" date="2023-07" db="EMBL/GenBank/DDBJ databases">
        <title>Isolating and identifying novel microbial strains from the Mariana Trench.</title>
        <authorList>
            <person name="Fu H."/>
        </authorList>
    </citation>
    <scope>NUCLEOTIDE SEQUENCE [LARGE SCALE GENOMIC DNA]</scope>
    <source>
        <strain evidence="2">T-y2</strain>
    </source>
</reference>
<dbReference type="Proteomes" id="UP001182991">
    <property type="component" value="Unassembled WGS sequence"/>
</dbReference>
<organism evidence="1 2">
    <name type="scientific">Mesonia ostreae</name>
    <dbReference type="NCBI Taxonomy" id="861110"/>
    <lineage>
        <taxon>Bacteria</taxon>
        <taxon>Pseudomonadati</taxon>
        <taxon>Bacteroidota</taxon>
        <taxon>Flavobacteriia</taxon>
        <taxon>Flavobacteriales</taxon>
        <taxon>Flavobacteriaceae</taxon>
        <taxon>Mesonia</taxon>
    </lineage>
</organism>
<dbReference type="Pfam" id="PF18143">
    <property type="entry name" value="HAD_SAK_2"/>
    <property type="match status" value="1"/>
</dbReference>
<dbReference type="EMBL" id="JAVRBG010000003">
    <property type="protein sequence ID" value="MDT0293976.1"/>
    <property type="molecule type" value="Genomic_DNA"/>
</dbReference>
<keyword evidence="2" id="KW-1185">Reference proteome</keyword>
<dbReference type="RefSeq" id="WP_311400923.1">
    <property type="nucleotide sequence ID" value="NZ_JAVRBG010000003.1"/>
</dbReference>
<proteinExistence type="predicted"/>
<evidence type="ECO:0000313" key="1">
    <source>
        <dbReference type="EMBL" id="MDT0293976.1"/>
    </source>
</evidence>